<dbReference type="InterPro" id="IPR030616">
    <property type="entry name" value="Aur-like"/>
</dbReference>
<keyword evidence="1" id="KW-0723">Serine/threonine-protein kinase</keyword>
<evidence type="ECO:0000313" key="10">
    <source>
        <dbReference type="Proteomes" id="UP001470230"/>
    </source>
</evidence>
<dbReference type="PANTHER" id="PTHR24350">
    <property type="entry name" value="SERINE/THREONINE-PROTEIN KINASE IAL-RELATED"/>
    <property type="match status" value="1"/>
</dbReference>
<sequence>MNLTNTSNPTLNFGDYKDTKMIGKGGFSVVFSGTHLDTNFSVAIKSISKENLLDKTFFMNFKREIRIIKSIDHPFIVHFYRIMEDDKYIYIVMENCPNGTLLQHMNKKGRLSEAEAQLIFSQLLSALRYLHIERQIVHRDIKMENVLLTSQGTIRLIDFGLSGELFIRDESESSSFSNNNTNEERPAIRRKRSNSVLLQTQCGSFPYAAPEIFRKKHYNATVDMWSAGVILYVMVTGHLPFSSKNSNRLIQMIMNEDPVYPSYLSSELVDLLSNLLKKDRRSRFTVQQASEHPWITRSLNSFFATEYFISQKQFRIFPQTAQDIDREVLGRIVQLDIPIDGFDSEIIDLVSKFNDSSIRYFNITTSGNVNAQLSSSTGLIGFNENKMQAENDHDRFGPNTVIKLNPNIRESQALQYYRMMKNEKISELLASQIKSTNNPQLSSFSSDKLPSLKTGSSSPIKNPNGVTILTDLDTQNSGAPSAPISPIQTPNMRTSVMRRPVGQLELILLRKKQSSATTRSSMPIAWNNNKQ</sequence>
<dbReference type="Proteomes" id="UP001470230">
    <property type="component" value="Unassembled WGS sequence"/>
</dbReference>
<evidence type="ECO:0000256" key="5">
    <source>
        <dbReference type="ARBA" id="ARBA00022840"/>
    </source>
</evidence>
<evidence type="ECO:0000313" key="9">
    <source>
        <dbReference type="EMBL" id="KAK8897093.1"/>
    </source>
</evidence>
<keyword evidence="5 6" id="KW-0067">ATP-binding</keyword>
<feature type="region of interest" description="Disordered" evidence="7">
    <location>
        <begin position="436"/>
        <end position="463"/>
    </location>
</feature>
<feature type="binding site" evidence="6">
    <location>
        <position position="45"/>
    </location>
    <ligand>
        <name>ATP</name>
        <dbReference type="ChEBI" id="CHEBI:30616"/>
    </ligand>
</feature>
<protein>
    <recommendedName>
        <fullName evidence="8">Protein kinase domain-containing protein</fullName>
    </recommendedName>
</protein>
<keyword evidence="2" id="KW-0808">Transferase</keyword>
<dbReference type="InterPro" id="IPR000719">
    <property type="entry name" value="Prot_kinase_dom"/>
</dbReference>
<dbReference type="CDD" id="cd14003">
    <property type="entry name" value="STKc_AMPK-like"/>
    <property type="match status" value="1"/>
</dbReference>
<evidence type="ECO:0000259" key="8">
    <source>
        <dbReference type="PROSITE" id="PS50011"/>
    </source>
</evidence>
<name>A0ABR2L1X5_9EUKA</name>
<keyword evidence="3 6" id="KW-0547">Nucleotide-binding</keyword>
<dbReference type="SMART" id="SM00220">
    <property type="entry name" value="S_TKc"/>
    <property type="match status" value="1"/>
</dbReference>
<evidence type="ECO:0000256" key="3">
    <source>
        <dbReference type="ARBA" id="ARBA00022741"/>
    </source>
</evidence>
<dbReference type="PROSITE" id="PS50011">
    <property type="entry name" value="PROTEIN_KINASE_DOM"/>
    <property type="match status" value="1"/>
</dbReference>
<dbReference type="PROSITE" id="PS00108">
    <property type="entry name" value="PROTEIN_KINASE_ST"/>
    <property type="match status" value="1"/>
</dbReference>
<reference evidence="9 10" key="1">
    <citation type="submission" date="2024-04" db="EMBL/GenBank/DDBJ databases">
        <title>Tritrichomonas musculus Genome.</title>
        <authorList>
            <person name="Alves-Ferreira E."/>
            <person name="Grigg M."/>
            <person name="Lorenzi H."/>
            <person name="Galac M."/>
        </authorList>
    </citation>
    <scope>NUCLEOTIDE SEQUENCE [LARGE SCALE GENOMIC DNA]</scope>
    <source>
        <strain evidence="9 10">EAF2021</strain>
    </source>
</reference>
<keyword evidence="10" id="KW-1185">Reference proteome</keyword>
<comment type="caution">
    <text evidence="9">The sequence shown here is derived from an EMBL/GenBank/DDBJ whole genome shotgun (WGS) entry which is preliminary data.</text>
</comment>
<dbReference type="SUPFAM" id="SSF56112">
    <property type="entry name" value="Protein kinase-like (PK-like)"/>
    <property type="match status" value="1"/>
</dbReference>
<keyword evidence="4" id="KW-0418">Kinase</keyword>
<dbReference type="PROSITE" id="PS00107">
    <property type="entry name" value="PROTEIN_KINASE_ATP"/>
    <property type="match status" value="1"/>
</dbReference>
<dbReference type="InterPro" id="IPR008271">
    <property type="entry name" value="Ser/Thr_kinase_AS"/>
</dbReference>
<accession>A0ABR2L1X5</accession>
<gene>
    <name evidence="9" type="ORF">M9Y10_015027</name>
</gene>
<dbReference type="InterPro" id="IPR017441">
    <property type="entry name" value="Protein_kinase_ATP_BS"/>
</dbReference>
<dbReference type="Pfam" id="PF00069">
    <property type="entry name" value="Pkinase"/>
    <property type="match status" value="1"/>
</dbReference>
<dbReference type="InterPro" id="IPR011009">
    <property type="entry name" value="Kinase-like_dom_sf"/>
</dbReference>
<evidence type="ECO:0000256" key="4">
    <source>
        <dbReference type="ARBA" id="ARBA00022777"/>
    </source>
</evidence>
<evidence type="ECO:0000256" key="2">
    <source>
        <dbReference type="ARBA" id="ARBA00022679"/>
    </source>
</evidence>
<organism evidence="9 10">
    <name type="scientific">Tritrichomonas musculus</name>
    <dbReference type="NCBI Taxonomy" id="1915356"/>
    <lineage>
        <taxon>Eukaryota</taxon>
        <taxon>Metamonada</taxon>
        <taxon>Parabasalia</taxon>
        <taxon>Tritrichomonadida</taxon>
        <taxon>Tritrichomonadidae</taxon>
        <taxon>Tritrichomonas</taxon>
    </lineage>
</organism>
<evidence type="ECO:0000256" key="7">
    <source>
        <dbReference type="SAM" id="MobiDB-lite"/>
    </source>
</evidence>
<evidence type="ECO:0000256" key="1">
    <source>
        <dbReference type="ARBA" id="ARBA00022527"/>
    </source>
</evidence>
<dbReference type="Gene3D" id="1.10.510.10">
    <property type="entry name" value="Transferase(Phosphotransferase) domain 1"/>
    <property type="match status" value="1"/>
</dbReference>
<dbReference type="EMBL" id="JAPFFF010000002">
    <property type="protein sequence ID" value="KAK8897093.1"/>
    <property type="molecule type" value="Genomic_DNA"/>
</dbReference>
<feature type="domain" description="Protein kinase" evidence="8">
    <location>
        <begin position="16"/>
        <end position="295"/>
    </location>
</feature>
<proteinExistence type="predicted"/>
<evidence type="ECO:0000256" key="6">
    <source>
        <dbReference type="PROSITE-ProRule" id="PRU10141"/>
    </source>
</evidence>